<evidence type="ECO:0000313" key="5">
    <source>
        <dbReference type="EMBL" id="MBR7742040.1"/>
    </source>
</evidence>
<dbReference type="PROSITE" id="PS00356">
    <property type="entry name" value="HTH_LACI_1"/>
    <property type="match status" value="1"/>
</dbReference>
<dbReference type="InterPro" id="IPR010982">
    <property type="entry name" value="Lambda_DNA-bd_dom_sf"/>
</dbReference>
<feature type="domain" description="HTH lacI-type" evidence="4">
    <location>
        <begin position="10"/>
        <end position="64"/>
    </location>
</feature>
<dbReference type="PANTHER" id="PTHR30146:SF109">
    <property type="entry name" value="HTH-TYPE TRANSCRIPTIONAL REGULATOR GALS"/>
    <property type="match status" value="1"/>
</dbReference>
<keyword evidence="6" id="KW-1185">Reference proteome</keyword>
<sequence length="344" mass="36231">MMTVEEGRRPVLADVARVAGVSHQTVSRVVNGADHIRPATRDKVLAAIDELGYRPNTTARALVRGRSGIIGVVATAAVEFGTASIERTIELAASEAGFLATSVNLPELTPKAFARAAEHLRTLGVEAVVMVVGHDEALRLARAQTVGVPVVIAQGDLGEGAAGVGVDQVAGSRAATRHLLDLGHRAVVHVAGPLDWAEARARLEGWRATMHEAGLAAEDPLVGDWSSQSGYEAGLLLRDRPDVTGVVAANDQMALGVLRALHETGRRVPHDVSVVGFDDIPEAGYLLPPLTTVRQDFAAIGRRAVETVRHLVDGGSPEPAPLLVPELVVRESTAPPTRPRRTPA</sequence>
<dbReference type="Pfam" id="PF00356">
    <property type="entry name" value="LacI"/>
    <property type="match status" value="1"/>
</dbReference>
<dbReference type="PROSITE" id="PS50932">
    <property type="entry name" value="HTH_LACI_2"/>
    <property type="match status" value="1"/>
</dbReference>
<protein>
    <submittedName>
        <fullName evidence="5">LacI family DNA-binding transcriptional regulator</fullName>
    </submittedName>
</protein>
<evidence type="ECO:0000256" key="3">
    <source>
        <dbReference type="ARBA" id="ARBA00023163"/>
    </source>
</evidence>
<dbReference type="SMART" id="SM00354">
    <property type="entry name" value="HTH_LACI"/>
    <property type="match status" value="1"/>
</dbReference>
<dbReference type="SUPFAM" id="SSF47413">
    <property type="entry name" value="lambda repressor-like DNA-binding domains"/>
    <property type="match status" value="1"/>
</dbReference>
<dbReference type="GO" id="GO:0000976">
    <property type="term" value="F:transcription cis-regulatory region binding"/>
    <property type="evidence" value="ECO:0007669"/>
    <property type="project" value="TreeGrafter"/>
</dbReference>
<evidence type="ECO:0000256" key="1">
    <source>
        <dbReference type="ARBA" id="ARBA00023015"/>
    </source>
</evidence>
<keyword evidence="2 5" id="KW-0238">DNA-binding</keyword>
<dbReference type="Pfam" id="PF13377">
    <property type="entry name" value="Peripla_BP_3"/>
    <property type="match status" value="1"/>
</dbReference>
<dbReference type="PANTHER" id="PTHR30146">
    <property type="entry name" value="LACI-RELATED TRANSCRIPTIONAL REPRESSOR"/>
    <property type="match status" value="1"/>
</dbReference>
<gene>
    <name evidence="5" type="ORF">KC207_01870</name>
</gene>
<dbReference type="Gene3D" id="3.40.50.2300">
    <property type="match status" value="2"/>
</dbReference>
<reference evidence="5" key="1">
    <citation type="submission" date="2021-04" db="EMBL/GenBank/DDBJ databases">
        <title>Phycicoccus avicenniae sp. nov., a novel endophytic actinomycetes isolated from branch of Avicennia mariana.</title>
        <authorList>
            <person name="Tuo L."/>
        </authorList>
    </citation>
    <scope>NUCLEOTIDE SEQUENCE</scope>
    <source>
        <strain evidence="5">BSK3Z-2</strain>
    </source>
</reference>
<dbReference type="CDD" id="cd01574">
    <property type="entry name" value="PBP1_LacI"/>
    <property type="match status" value="1"/>
</dbReference>
<accession>A0A941HYN4</accession>
<dbReference type="EMBL" id="JAGSNF010000002">
    <property type="protein sequence ID" value="MBR7742040.1"/>
    <property type="molecule type" value="Genomic_DNA"/>
</dbReference>
<dbReference type="AlphaFoldDB" id="A0A941HYN4"/>
<evidence type="ECO:0000256" key="2">
    <source>
        <dbReference type="ARBA" id="ARBA00023125"/>
    </source>
</evidence>
<dbReference type="RefSeq" id="WP_211601213.1">
    <property type="nucleotide sequence ID" value="NZ_JAGSNF010000002.1"/>
</dbReference>
<comment type="caution">
    <text evidence="5">The sequence shown here is derived from an EMBL/GenBank/DDBJ whole genome shotgun (WGS) entry which is preliminary data.</text>
</comment>
<proteinExistence type="predicted"/>
<organism evidence="5 6">
    <name type="scientific">Phycicoccus avicenniae</name>
    <dbReference type="NCBI Taxonomy" id="2828860"/>
    <lineage>
        <taxon>Bacteria</taxon>
        <taxon>Bacillati</taxon>
        <taxon>Actinomycetota</taxon>
        <taxon>Actinomycetes</taxon>
        <taxon>Micrococcales</taxon>
        <taxon>Intrasporangiaceae</taxon>
        <taxon>Phycicoccus</taxon>
    </lineage>
</organism>
<dbReference type="Proteomes" id="UP000677016">
    <property type="component" value="Unassembled WGS sequence"/>
</dbReference>
<evidence type="ECO:0000259" key="4">
    <source>
        <dbReference type="PROSITE" id="PS50932"/>
    </source>
</evidence>
<evidence type="ECO:0000313" key="6">
    <source>
        <dbReference type="Proteomes" id="UP000677016"/>
    </source>
</evidence>
<dbReference type="GO" id="GO:0003700">
    <property type="term" value="F:DNA-binding transcription factor activity"/>
    <property type="evidence" value="ECO:0007669"/>
    <property type="project" value="TreeGrafter"/>
</dbReference>
<dbReference type="InterPro" id="IPR028082">
    <property type="entry name" value="Peripla_BP_I"/>
</dbReference>
<dbReference type="InterPro" id="IPR046335">
    <property type="entry name" value="LacI/GalR-like_sensor"/>
</dbReference>
<dbReference type="InterPro" id="IPR000843">
    <property type="entry name" value="HTH_LacI"/>
</dbReference>
<name>A0A941HYN4_9MICO</name>
<dbReference type="SUPFAM" id="SSF53822">
    <property type="entry name" value="Periplasmic binding protein-like I"/>
    <property type="match status" value="1"/>
</dbReference>
<dbReference type="CDD" id="cd01392">
    <property type="entry name" value="HTH_LacI"/>
    <property type="match status" value="1"/>
</dbReference>
<keyword evidence="1" id="KW-0805">Transcription regulation</keyword>
<dbReference type="Gene3D" id="1.10.260.40">
    <property type="entry name" value="lambda repressor-like DNA-binding domains"/>
    <property type="match status" value="1"/>
</dbReference>
<keyword evidence="3" id="KW-0804">Transcription</keyword>